<keyword evidence="8" id="KW-0106">Calcium</keyword>
<comment type="similarity">
    <text evidence="13">Belongs to the MICU1 family. MICU1 subfamily.</text>
</comment>
<comment type="caution">
    <text evidence="15">The sequence shown here is derived from an EMBL/GenBank/DDBJ whole genome shotgun (WGS) entry which is preliminary data.</text>
</comment>
<feature type="domain" description="EF-hand" evidence="14">
    <location>
        <begin position="419"/>
        <end position="454"/>
    </location>
</feature>
<evidence type="ECO:0000256" key="7">
    <source>
        <dbReference type="ARBA" id="ARBA00022792"/>
    </source>
</evidence>
<reference evidence="15" key="1">
    <citation type="submission" date="2022-03" db="EMBL/GenBank/DDBJ databases">
        <authorList>
            <person name="Sayadi A."/>
        </authorList>
    </citation>
    <scope>NUCLEOTIDE SEQUENCE</scope>
</reference>
<evidence type="ECO:0000256" key="3">
    <source>
        <dbReference type="ARBA" id="ARBA00022448"/>
    </source>
</evidence>
<dbReference type="PROSITE" id="PS50222">
    <property type="entry name" value="EF_HAND_2"/>
    <property type="match status" value="2"/>
</dbReference>
<comment type="subcellular location">
    <subcellularLocation>
        <location evidence="1">Mitochondrion inner membrane</location>
    </subcellularLocation>
    <subcellularLocation>
        <location evidence="2">Mitochondrion intermembrane space</location>
    </subcellularLocation>
</comment>
<dbReference type="GO" id="GO:0005758">
    <property type="term" value="C:mitochondrial intermembrane space"/>
    <property type="evidence" value="ECO:0007669"/>
    <property type="project" value="UniProtKB-SubCell"/>
</dbReference>
<keyword evidence="4" id="KW-0109">Calcium transport</keyword>
<feature type="domain" description="EF-hand" evidence="14">
    <location>
        <begin position="228"/>
        <end position="263"/>
    </location>
</feature>
<keyword evidence="16" id="KW-1185">Reference proteome</keyword>
<keyword evidence="5" id="KW-0479">Metal-binding</keyword>
<keyword evidence="7" id="KW-0999">Mitochondrion inner membrane</keyword>
<dbReference type="GO" id="GO:0036444">
    <property type="term" value="P:calcium import into the mitochondrion"/>
    <property type="evidence" value="ECO:0007669"/>
    <property type="project" value="TreeGrafter"/>
</dbReference>
<dbReference type="Gene3D" id="1.10.238.10">
    <property type="entry name" value="EF-hand"/>
    <property type="match status" value="2"/>
</dbReference>
<accession>A0A9P0JYI5</accession>
<dbReference type="InterPro" id="IPR039800">
    <property type="entry name" value="MICU1/2/3"/>
</dbReference>
<keyword evidence="6" id="KW-0677">Repeat</keyword>
<organism evidence="15 16">
    <name type="scientific">Acanthoscelides obtectus</name>
    <name type="common">Bean weevil</name>
    <name type="synonym">Bruchus obtectus</name>
    <dbReference type="NCBI Taxonomy" id="200917"/>
    <lineage>
        <taxon>Eukaryota</taxon>
        <taxon>Metazoa</taxon>
        <taxon>Ecdysozoa</taxon>
        <taxon>Arthropoda</taxon>
        <taxon>Hexapoda</taxon>
        <taxon>Insecta</taxon>
        <taxon>Pterygota</taxon>
        <taxon>Neoptera</taxon>
        <taxon>Endopterygota</taxon>
        <taxon>Coleoptera</taxon>
        <taxon>Polyphaga</taxon>
        <taxon>Cucujiformia</taxon>
        <taxon>Chrysomeloidea</taxon>
        <taxon>Chrysomelidae</taxon>
        <taxon>Bruchinae</taxon>
        <taxon>Bruchini</taxon>
        <taxon>Acanthoscelides</taxon>
    </lineage>
</organism>
<evidence type="ECO:0000256" key="13">
    <source>
        <dbReference type="ARBA" id="ARBA00038333"/>
    </source>
</evidence>
<keyword evidence="3" id="KW-0813">Transport</keyword>
<name>A0A9P0JYI5_ACAOB</name>
<dbReference type="OrthoDB" id="10056860at2759"/>
<evidence type="ECO:0000256" key="9">
    <source>
        <dbReference type="ARBA" id="ARBA00022946"/>
    </source>
</evidence>
<evidence type="ECO:0000313" key="16">
    <source>
        <dbReference type="Proteomes" id="UP001152888"/>
    </source>
</evidence>
<dbReference type="SUPFAM" id="SSF47473">
    <property type="entry name" value="EF-hand"/>
    <property type="match status" value="2"/>
</dbReference>
<dbReference type="SMART" id="SM00054">
    <property type="entry name" value="EFh"/>
    <property type="match status" value="2"/>
</dbReference>
<evidence type="ECO:0000313" key="15">
    <source>
        <dbReference type="EMBL" id="CAH1963747.1"/>
    </source>
</evidence>
<dbReference type="Proteomes" id="UP001152888">
    <property type="component" value="Unassembled WGS sequence"/>
</dbReference>
<keyword evidence="9" id="KW-0809">Transit peptide</keyword>
<evidence type="ECO:0000256" key="1">
    <source>
        <dbReference type="ARBA" id="ARBA00004273"/>
    </source>
</evidence>
<evidence type="ECO:0000256" key="8">
    <source>
        <dbReference type="ARBA" id="ARBA00022837"/>
    </source>
</evidence>
<sequence>MNYIKIIHVGLLRSSKLYPAVRNRPVYVCLHPNCYNNNEQKRYYKNFGHKADKAPMVSKIWFTLLTVLFIAPTINYKWIKDCLSVRAESEPVSDSIQMDNKIEDESGEDGVKKKKRKEKVGFRDRKIIEYENRIRHFSTPDKVFRYFATLQVQGDDIYMTPDDFLRSITPGMQQPDGLGLDQYKKYDPKTVQEKLELKLDEDSIFYKLGSSGLITFSDYIFLLTVLSTSRRHFEIAFRMFDLNGDGNVDCEEFEKVATLIRQQTSIGSRHRDHVNTGNTFKGVNSALTSYFFGSNCKEKLTIEKFLDFQERLQREILTLEFKRKGPDENGKISEAEFAELLLAYAGYNQKKKSKMLKRVKKAFRDHGQGISQTDYLNFFHFLNNINDVDTALTFYHIAGAAIDEPTLKHVARTVAHVDLSDHVVHVVFTIFDDNLDGQLSNKEFIAVMKNRLLRGLEKPKDTGFIKLMHSIVKCAKETLMDL</sequence>
<dbReference type="InterPro" id="IPR002048">
    <property type="entry name" value="EF_hand_dom"/>
</dbReference>
<dbReference type="GO" id="GO:1990246">
    <property type="term" value="C:uniplex complex"/>
    <property type="evidence" value="ECO:0007669"/>
    <property type="project" value="TreeGrafter"/>
</dbReference>
<evidence type="ECO:0000256" key="4">
    <source>
        <dbReference type="ARBA" id="ARBA00022568"/>
    </source>
</evidence>
<evidence type="ECO:0000256" key="11">
    <source>
        <dbReference type="ARBA" id="ARBA00023128"/>
    </source>
</evidence>
<dbReference type="AlphaFoldDB" id="A0A9P0JYI5"/>
<dbReference type="GO" id="GO:0051560">
    <property type="term" value="P:mitochondrial calcium ion homeostasis"/>
    <property type="evidence" value="ECO:0007669"/>
    <property type="project" value="TreeGrafter"/>
</dbReference>
<dbReference type="InterPro" id="IPR011992">
    <property type="entry name" value="EF-hand-dom_pair"/>
</dbReference>
<protein>
    <recommendedName>
        <fullName evidence="14">EF-hand domain-containing protein</fullName>
    </recommendedName>
</protein>
<dbReference type="Pfam" id="PF13202">
    <property type="entry name" value="EF-hand_5"/>
    <property type="match status" value="1"/>
</dbReference>
<dbReference type="InterPro" id="IPR018247">
    <property type="entry name" value="EF_Hand_1_Ca_BS"/>
</dbReference>
<evidence type="ECO:0000256" key="5">
    <source>
        <dbReference type="ARBA" id="ARBA00022723"/>
    </source>
</evidence>
<dbReference type="Pfam" id="PF13833">
    <property type="entry name" value="EF-hand_8"/>
    <property type="match status" value="1"/>
</dbReference>
<keyword evidence="12" id="KW-0472">Membrane</keyword>
<dbReference type="PROSITE" id="PS00018">
    <property type="entry name" value="EF_HAND_1"/>
    <property type="match status" value="1"/>
</dbReference>
<dbReference type="EMBL" id="CAKOFQ010006710">
    <property type="protein sequence ID" value="CAH1963747.1"/>
    <property type="molecule type" value="Genomic_DNA"/>
</dbReference>
<keyword evidence="11" id="KW-0496">Mitochondrion</keyword>
<keyword evidence="10" id="KW-0406">Ion transport</keyword>
<dbReference type="PANTHER" id="PTHR12294:SF1">
    <property type="entry name" value="CALCIUM UPTAKE PROTEIN 1, MITOCHONDRIAL"/>
    <property type="match status" value="1"/>
</dbReference>
<evidence type="ECO:0000256" key="6">
    <source>
        <dbReference type="ARBA" id="ARBA00022737"/>
    </source>
</evidence>
<dbReference type="PANTHER" id="PTHR12294">
    <property type="entry name" value="EF HAND DOMAIN FAMILY A1,A2-RELATED"/>
    <property type="match status" value="1"/>
</dbReference>
<evidence type="ECO:0000256" key="12">
    <source>
        <dbReference type="ARBA" id="ARBA00023136"/>
    </source>
</evidence>
<dbReference type="GO" id="GO:0005509">
    <property type="term" value="F:calcium ion binding"/>
    <property type="evidence" value="ECO:0007669"/>
    <property type="project" value="InterPro"/>
</dbReference>
<dbReference type="CDD" id="cd15900">
    <property type="entry name" value="EFh_MICU"/>
    <property type="match status" value="1"/>
</dbReference>
<evidence type="ECO:0000256" key="10">
    <source>
        <dbReference type="ARBA" id="ARBA00023065"/>
    </source>
</evidence>
<gene>
    <name evidence="15" type="ORF">ACAOBT_LOCUS5380</name>
</gene>
<proteinExistence type="inferred from homology"/>
<evidence type="ECO:0000259" key="14">
    <source>
        <dbReference type="PROSITE" id="PS50222"/>
    </source>
</evidence>
<evidence type="ECO:0000256" key="2">
    <source>
        <dbReference type="ARBA" id="ARBA00004569"/>
    </source>
</evidence>